<dbReference type="Proteomes" id="UP000041254">
    <property type="component" value="Unassembled WGS sequence"/>
</dbReference>
<evidence type="ECO:0000256" key="3">
    <source>
        <dbReference type="SAM" id="SignalP"/>
    </source>
</evidence>
<accession>A0A0G4H399</accession>
<feature type="chain" id="PRO_5005191374" description="Lebercilin domain-containing protein" evidence="3">
    <location>
        <begin position="26"/>
        <end position="376"/>
    </location>
</feature>
<evidence type="ECO:0000313" key="5">
    <source>
        <dbReference type="Proteomes" id="UP000041254"/>
    </source>
</evidence>
<organism evidence="4 5">
    <name type="scientific">Vitrella brassicaformis (strain CCMP3155)</name>
    <dbReference type="NCBI Taxonomy" id="1169540"/>
    <lineage>
        <taxon>Eukaryota</taxon>
        <taxon>Sar</taxon>
        <taxon>Alveolata</taxon>
        <taxon>Colpodellida</taxon>
        <taxon>Vitrellaceae</taxon>
        <taxon>Vitrella</taxon>
    </lineage>
</organism>
<feature type="region of interest" description="Disordered" evidence="2">
    <location>
        <begin position="211"/>
        <end position="376"/>
    </location>
</feature>
<dbReference type="AlphaFoldDB" id="A0A0G4H399"/>
<dbReference type="InParanoid" id="A0A0G4H399"/>
<keyword evidence="5" id="KW-1185">Reference proteome</keyword>
<feature type="signal peptide" evidence="3">
    <location>
        <begin position="1"/>
        <end position="25"/>
    </location>
</feature>
<evidence type="ECO:0008006" key="6">
    <source>
        <dbReference type="Google" id="ProtNLM"/>
    </source>
</evidence>
<protein>
    <recommendedName>
        <fullName evidence="6">Lebercilin domain-containing protein</fullName>
    </recommendedName>
</protein>
<proteinExistence type="predicted"/>
<gene>
    <name evidence="4" type="ORF">Vbra_19539</name>
</gene>
<feature type="compositionally biased region" description="Low complexity" evidence="2">
    <location>
        <begin position="265"/>
        <end position="275"/>
    </location>
</feature>
<feature type="compositionally biased region" description="Basic and acidic residues" evidence="2">
    <location>
        <begin position="348"/>
        <end position="357"/>
    </location>
</feature>
<evidence type="ECO:0000313" key="4">
    <source>
        <dbReference type="EMBL" id="CEM38185.1"/>
    </source>
</evidence>
<reference evidence="4 5" key="1">
    <citation type="submission" date="2014-11" db="EMBL/GenBank/DDBJ databases">
        <authorList>
            <person name="Zhu J."/>
            <person name="Qi W."/>
            <person name="Song R."/>
        </authorList>
    </citation>
    <scope>NUCLEOTIDE SEQUENCE [LARGE SCALE GENOMIC DNA]</scope>
</reference>
<keyword evidence="1" id="KW-0175">Coiled coil</keyword>
<sequence length="376" mass="40973">MHQFVHVSHVFPLFLYAYSAASTAASYTGRQDDALRRTEGRLEAEHKKVTRRCPQLEAQLAVARQEASVLRADREVLEKRVADATQQRDDARGRLRTFESVYCVDLGRFKKIDTDGLRQQLEGVIKERDQVQTSYLAAESARRDLAAARQQLEQQHAKTTERLKGAISRINELQSSELPSQRDGQLLESRNTILRLEQEAAQLKANAIIAKPRRAASETAARSPSLSPVAMGPLAPQEPPLSTHDAARDMMLRGAPPAVPPLPLPSLLTLNTDTLGSDRLRPPPAACGRNKRARPNEEEGKQGEGGGVADAAHASNGVEHVSPTRTRRKNAFAGGDAIVPSVPSEPSPHPHVEERLAGRPSRSGTALRRGAGRADG</sequence>
<evidence type="ECO:0000256" key="1">
    <source>
        <dbReference type="SAM" id="Coils"/>
    </source>
</evidence>
<feature type="coiled-coil region" evidence="1">
    <location>
        <begin position="46"/>
        <end position="94"/>
    </location>
</feature>
<evidence type="ECO:0000256" key="2">
    <source>
        <dbReference type="SAM" id="MobiDB-lite"/>
    </source>
</evidence>
<dbReference type="VEuPathDB" id="CryptoDB:Vbra_19539"/>
<feature type="coiled-coil region" evidence="1">
    <location>
        <begin position="135"/>
        <end position="206"/>
    </location>
</feature>
<dbReference type="EMBL" id="CDMY01000973">
    <property type="protein sequence ID" value="CEM38185.1"/>
    <property type="molecule type" value="Genomic_DNA"/>
</dbReference>
<name>A0A0G4H399_VITBC</name>
<keyword evidence="3" id="KW-0732">Signal</keyword>